<feature type="non-terminal residue" evidence="1">
    <location>
        <position position="1"/>
    </location>
</feature>
<organism evidence="1">
    <name type="scientific">marine sediment metagenome</name>
    <dbReference type="NCBI Taxonomy" id="412755"/>
    <lineage>
        <taxon>unclassified sequences</taxon>
        <taxon>metagenomes</taxon>
        <taxon>ecological metagenomes</taxon>
    </lineage>
</organism>
<name>X1SFZ1_9ZZZZ</name>
<sequence>AVGFDFIQIPDVECDYFIEKYKGQMELVKSDKEAVIKIRKFKSNILSKRPLKFKNRETLSMVMVNYDYKPEVFDLDEVFYAEDLRNNSYELSFDLDKIKDQIMLIYIDIIDTFFIKSFRFLSSGFCSHNFY</sequence>
<gene>
    <name evidence="1" type="ORF">S12H4_24027</name>
</gene>
<evidence type="ECO:0000313" key="1">
    <source>
        <dbReference type="EMBL" id="GAI74340.1"/>
    </source>
</evidence>
<reference evidence="1" key="1">
    <citation type="journal article" date="2014" name="Front. Microbiol.">
        <title>High frequency of phylogenetically diverse reductive dehalogenase-homologous genes in deep subseafloor sedimentary metagenomes.</title>
        <authorList>
            <person name="Kawai M."/>
            <person name="Futagami T."/>
            <person name="Toyoda A."/>
            <person name="Takaki Y."/>
            <person name="Nishi S."/>
            <person name="Hori S."/>
            <person name="Arai W."/>
            <person name="Tsubouchi T."/>
            <person name="Morono Y."/>
            <person name="Uchiyama I."/>
            <person name="Ito T."/>
            <person name="Fujiyama A."/>
            <person name="Inagaki F."/>
            <person name="Takami H."/>
        </authorList>
    </citation>
    <scope>NUCLEOTIDE SEQUENCE</scope>
    <source>
        <strain evidence="1">Expedition CK06-06</strain>
    </source>
</reference>
<dbReference type="EMBL" id="BARW01012915">
    <property type="protein sequence ID" value="GAI74340.1"/>
    <property type="molecule type" value="Genomic_DNA"/>
</dbReference>
<proteinExistence type="predicted"/>
<accession>X1SFZ1</accession>
<protein>
    <submittedName>
        <fullName evidence="1">Uncharacterized protein</fullName>
    </submittedName>
</protein>
<dbReference type="AlphaFoldDB" id="X1SFZ1"/>
<comment type="caution">
    <text evidence="1">The sequence shown here is derived from an EMBL/GenBank/DDBJ whole genome shotgun (WGS) entry which is preliminary data.</text>
</comment>